<accession>A0A1H6ZU75</accession>
<keyword evidence="6" id="KW-1185">Reference proteome</keyword>
<evidence type="ECO:0000256" key="1">
    <source>
        <dbReference type="ARBA" id="ARBA00023015"/>
    </source>
</evidence>
<gene>
    <name evidence="5" type="ORF">SAMN05216201_11099</name>
</gene>
<protein>
    <submittedName>
        <fullName evidence="5">AraC-type DNA-binding protein</fullName>
    </submittedName>
</protein>
<organism evidence="5 6">
    <name type="scientific">Pseudomonas linyingensis</name>
    <dbReference type="NCBI Taxonomy" id="915471"/>
    <lineage>
        <taxon>Bacteria</taxon>
        <taxon>Pseudomonadati</taxon>
        <taxon>Pseudomonadota</taxon>
        <taxon>Gammaproteobacteria</taxon>
        <taxon>Pseudomonadales</taxon>
        <taxon>Pseudomonadaceae</taxon>
        <taxon>Pseudomonas</taxon>
    </lineage>
</organism>
<dbReference type="GO" id="GO:0009893">
    <property type="term" value="P:positive regulation of metabolic process"/>
    <property type="evidence" value="ECO:0007669"/>
    <property type="project" value="UniProtKB-ARBA"/>
</dbReference>
<dbReference type="EMBL" id="FNZE01000010">
    <property type="protein sequence ID" value="SEJ53160.1"/>
    <property type="molecule type" value="Genomic_DNA"/>
</dbReference>
<keyword evidence="3" id="KW-0804">Transcription</keyword>
<dbReference type="PANTHER" id="PTHR43436">
    <property type="entry name" value="ARAC-FAMILY TRANSCRIPTIONAL REGULATOR"/>
    <property type="match status" value="1"/>
</dbReference>
<dbReference type="Pfam" id="PF12833">
    <property type="entry name" value="HTH_18"/>
    <property type="match status" value="1"/>
</dbReference>
<dbReference type="RefSeq" id="WP_090311742.1">
    <property type="nucleotide sequence ID" value="NZ_FNZE01000010.1"/>
</dbReference>
<sequence>MTDTFLAESGGFEELRQTLVQAVARWTRDAQDVQTPIANLGLFRRTAPTQPDYCTVGPSLFVVVQGTKRALFGQEAFTYDIHSFLITSLDLPAMMHIVEADEERPYLGLMLGLDLRVVSEVMLQSGFTAPAGKAGDPGMFLGRTSPTLLRALVRLVSLLDEPESIPLLAPLIEREIYYRLIASDQSARLWQVTAADSQVHRIARAVDWIRHNYRQTLRVEELAASVRMSPSTFHQHFKQITAMSPLQYQKWLRLGEARRLMLSENQDVSSSAFAVGYESPSQFSREYGRLFGASPKRDIEELRRAAGQGA</sequence>
<dbReference type="Gene3D" id="1.10.10.60">
    <property type="entry name" value="Homeodomain-like"/>
    <property type="match status" value="2"/>
</dbReference>
<keyword evidence="1" id="KW-0805">Transcription regulation</keyword>
<dbReference type="Pfam" id="PF06719">
    <property type="entry name" value="AraC_N"/>
    <property type="match status" value="1"/>
</dbReference>
<reference evidence="6" key="1">
    <citation type="submission" date="2016-10" db="EMBL/GenBank/DDBJ databases">
        <authorList>
            <person name="Varghese N."/>
            <person name="Submissions S."/>
        </authorList>
    </citation>
    <scope>NUCLEOTIDE SEQUENCE [LARGE SCALE GENOMIC DNA]</scope>
    <source>
        <strain evidence="6">LMG 25967</strain>
    </source>
</reference>
<dbReference type="PANTHER" id="PTHR43436:SF1">
    <property type="entry name" value="TRANSCRIPTIONAL REGULATORY PROTEIN"/>
    <property type="match status" value="1"/>
</dbReference>
<feature type="domain" description="HTH araC/xylS-type" evidence="4">
    <location>
        <begin position="203"/>
        <end position="301"/>
    </location>
</feature>
<dbReference type="SMART" id="SM00342">
    <property type="entry name" value="HTH_ARAC"/>
    <property type="match status" value="1"/>
</dbReference>
<evidence type="ECO:0000313" key="6">
    <source>
        <dbReference type="Proteomes" id="UP000242930"/>
    </source>
</evidence>
<dbReference type="OrthoDB" id="34150at2"/>
<dbReference type="PROSITE" id="PS01124">
    <property type="entry name" value="HTH_ARAC_FAMILY_2"/>
    <property type="match status" value="1"/>
</dbReference>
<evidence type="ECO:0000256" key="3">
    <source>
        <dbReference type="ARBA" id="ARBA00023163"/>
    </source>
</evidence>
<dbReference type="STRING" id="915471.SAMN05216201_11099"/>
<evidence type="ECO:0000313" key="5">
    <source>
        <dbReference type="EMBL" id="SEJ53160.1"/>
    </source>
</evidence>
<dbReference type="InterPro" id="IPR018060">
    <property type="entry name" value="HTH_AraC"/>
</dbReference>
<dbReference type="GO" id="GO:0043565">
    <property type="term" value="F:sequence-specific DNA binding"/>
    <property type="evidence" value="ECO:0007669"/>
    <property type="project" value="InterPro"/>
</dbReference>
<evidence type="ECO:0000259" key="4">
    <source>
        <dbReference type="PROSITE" id="PS01124"/>
    </source>
</evidence>
<dbReference type="PROSITE" id="PS00041">
    <property type="entry name" value="HTH_ARAC_FAMILY_1"/>
    <property type="match status" value="1"/>
</dbReference>
<name>A0A1H6ZU75_9PSED</name>
<keyword evidence="2 5" id="KW-0238">DNA-binding</keyword>
<dbReference type="Proteomes" id="UP000242930">
    <property type="component" value="Unassembled WGS sequence"/>
</dbReference>
<dbReference type="InterPro" id="IPR009057">
    <property type="entry name" value="Homeodomain-like_sf"/>
</dbReference>
<dbReference type="AlphaFoldDB" id="A0A1H6ZU75"/>
<dbReference type="InterPro" id="IPR018062">
    <property type="entry name" value="HTH_AraC-typ_CS"/>
</dbReference>
<dbReference type="InterPro" id="IPR009594">
    <property type="entry name" value="Tscrpt_reg_HTH_AraC_N"/>
</dbReference>
<evidence type="ECO:0000256" key="2">
    <source>
        <dbReference type="ARBA" id="ARBA00023125"/>
    </source>
</evidence>
<proteinExistence type="predicted"/>
<dbReference type="GO" id="GO:0003700">
    <property type="term" value="F:DNA-binding transcription factor activity"/>
    <property type="evidence" value="ECO:0007669"/>
    <property type="project" value="InterPro"/>
</dbReference>
<dbReference type="SUPFAM" id="SSF46689">
    <property type="entry name" value="Homeodomain-like"/>
    <property type="match status" value="2"/>
</dbReference>